<protein>
    <submittedName>
        <fullName evidence="2">Uncharacterized protein</fullName>
    </submittedName>
</protein>
<dbReference type="EMBL" id="SWQE01000012">
    <property type="protein sequence ID" value="NFJ10358.1"/>
    <property type="molecule type" value="Genomic_DNA"/>
</dbReference>
<keyword evidence="1" id="KW-0472">Membrane</keyword>
<organism evidence="2 3">
    <name type="scientific">Clostridium botulinum</name>
    <dbReference type="NCBI Taxonomy" id="1491"/>
    <lineage>
        <taxon>Bacteria</taxon>
        <taxon>Bacillati</taxon>
        <taxon>Bacillota</taxon>
        <taxon>Clostridia</taxon>
        <taxon>Eubacteriales</taxon>
        <taxon>Clostridiaceae</taxon>
        <taxon>Clostridium</taxon>
    </lineage>
</organism>
<dbReference type="AlphaFoldDB" id="A0A846J8F0"/>
<keyword evidence="1" id="KW-0812">Transmembrane</keyword>
<name>A0A846J8F0_CLOBO</name>
<proteinExistence type="predicted"/>
<keyword evidence="1" id="KW-1133">Transmembrane helix</keyword>
<gene>
    <name evidence="2" type="ORF">FC871_18180</name>
</gene>
<evidence type="ECO:0000256" key="1">
    <source>
        <dbReference type="SAM" id="Phobius"/>
    </source>
</evidence>
<comment type="caution">
    <text evidence="2">The sequence shown here is derived from an EMBL/GenBank/DDBJ whole genome shotgun (WGS) entry which is preliminary data.</text>
</comment>
<reference evidence="2 3" key="1">
    <citation type="submission" date="2019-04" db="EMBL/GenBank/DDBJ databases">
        <title>Genome sequencing of Clostridium botulinum Groups I-IV and Clostridium butyricum.</title>
        <authorList>
            <person name="Brunt J."/>
            <person name="Van Vliet A.H.M."/>
            <person name="Stringer S.C."/>
            <person name="Carter A.T."/>
            <person name="Peck M.W."/>
        </authorList>
    </citation>
    <scope>NUCLEOTIDE SEQUENCE [LARGE SCALE GENOMIC DNA]</scope>
    <source>
        <strain evidence="2 3">Colworth BL30</strain>
    </source>
</reference>
<feature type="transmembrane region" description="Helical" evidence="1">
    <location>
        <begin position="21"/>
        <end position="37"/>
    </location>
</feature>
<accession>A0A846J8F0</accession>
<sequence length="60" mass="7066">MMENKKIKPSRRLDLSQVAKSVLRLFVLCYTTFLAYSREMKKLCILGVLIQMLIFDLQIN</sequence>
<dbReference type="Proteomes" id="UP000480039">
    <property type="component" value="Unassembled WGS sequence"/>
</dbReference>
<evidence type="ECO:0000313" key="2">
    <source>
        <dbReference type="EMBL" id="NFJ10358.1"/>
    </source>
</evidence>
<evidence type="ECO:0000313" key="3">
    <source>
        <dbReference type="Proteomes" id="UP000480039"/>
    </source>
</evidence>